<feature type="transmembrane region" description="Helical" evidence="1">
    <location>
        <begin position="76"/>
        <end position="100"/>
    </location>
</feature>
<dbReference type="Pfam" id="PF11188">
    <property type="entry name" value="DUF2975"/>
    <property type="match status" value="1"/>
</dbReference>
<reference evidence="2" key="1">
    <citation type="journal article" date="1999" name="FEMS Microbiol. Lett.">
        <title>Identification of a new locus in Listeria monocytogenes involved in cellobiose-dependent repression of hly expression.</title>
        <authorList>
            <person name="Huillet E.E.H."/>
            <person name="Larpin S."/>
            <person name="Pardon P."/>
            <person name="Berche P."/>
        </authorList>
    </citation>
    <scope>NUCLEOTIDE SEQUENCE</scope>
</reference>
<gene>
    <name evidence="2" type="primary">orfC</name>
</gene>
<keyword evidence="1" id="KW-1133">Transmembrane helix</keyword>
<dbReference type="PIR" id="T46711">
    <property type="entry name" value="T46711"/>
</dbReference>
<keyword evidence="1" id="KW-0472">Membrane</keyword>
<proteinExistence type="predicted"/>
<keyword evidence="1" id="KW-0812">Transmembrane</keyword>
<feature type="transmembrane region" description="Helical" evidence="1">
    <location>
        <begin position="121"/>
        <end position="139"/>
    </location>
</feature>
<feature type="transmembrane region" description="Helical" evidence="1">
    <location>
        <begin position="12"/>
        <end position="39"/>
    </location>
</feature>
<sequence length="184" mass="21296">MYMKLKRLQKMSYFLHIALKILSISSVIMVISVVLMRLFSSKNVMINKLESDTIFYFQTELFVGEDNLQFVQTEEWILLGVAAFSSIIIAYLLWTASMIFKDLATNFTPFSNITVSRLRRIAVLMLIYALVPQIIYSILHTVLIPGYSIKFGLNMSFFFALIFYCLTEIFRYGASLQKESDETL</sequence>
<protein>
    <submittedName>
        <fullName evidence="2">Uncharacterized protein orfC</fullName>
    </submittedName>
</protein>
<accession>Q9X770</accession>
<evidence type="ECO:0000256" key="1">
    <source>
        <dbReference type="SAM" id="Phobius"/>
    </source>
</evidence>
<dbReference type="AlphaFoldDB" id="Q9X770"/>
<dbReference type="EMBL" id="AJ009627">
    <property type="protein sequence ID" value="CAB43716.1"/>
    <property type="molecule type" value="Genomic_DNA"/>
</dbReference>
<feature type="transmembrane region" description="Helical" evidence="1">
    <location>
        <begin position="151"/>
        <end position="170"/>
    </location>
</feature>
<name>Q9X770_LISMN</name>
<organism evidence="2">
    <name type="scientific">Listeria monocytogenes</name>
    <dbReference type="NCBI Taxonomy" id="1639"/>
    <lineage>
        <taxon>Bacteria</taxon>
        <taxon>Bacillati</taxon>
        <taxon>Bacillota</taxon>
        <taxon>Bacilli</taxon>
        <taxon>Bacillales</taxon>
        <taxon>Listeriaceae</taxon>
        <taxon>Listeria</taxon>
    </lineage>
</organism>
<dbReference type="InterPro" id="IPR021354">
    <property type="entry name" value="DUF2975"/>
</dbReference>
<evidence type="ECO:0000313" key="2">
    <source>
        <dbReference type="EMBL" id="CAB43716.1"/>
    </source>
</evidence>